<dbReference type="Gene3D" id="3.50.4.10">
    <property type="entry name" value="Hepatocyte Growth Factor"/>
    <property type="match status" value="1"/>
</dbReference>
<feature type="region of interest" description="Disordered" evidence="1">
    <location>
        <begin position="285"/>
        <end position="318"/>
    </location>
</feature>
<keyword evidence="2" id="KW-0472">Membrane</keyword>
<evidence type="ECO:0000256" key="2">
    <source>
        <dbReference type="SAM" id="Phobius"/>
    </source>
</evidence>
<comment type="caution">
    <text evidence="3">The sequence shown here is derived from an EMBL/GenBank/DDBJ whole genome shotgun (WGS) entry which is preliminary data.</text>
</comment>
<accession>A0AAD5XLF5</accession>
<feature type="compositionally biased region" description="Polar residues" evidence="1">
    <location>
        <begin position="72"/>
        <end position="88"/>
    </location>
</feature>
<name>A0AAD5XLF5_9FUNG</name>
<gene>
    <name evidence="3" type="ORF">HDU87_005855</name>
</gene>
<dbReference type="Proteomes" id="UP001212152">
    <property type="component" value="Unassembled WGS sequence"/>
</dbReference>
<evidence type="ECO:0000313" key="4">
    <source>
        <dbReference type="Proteomes" id="UP001212152"/>
    </source>
</evidence>
<feature type="compositionally biased region" description="Polar residues" evidence="1">
    <location>
        <begin position="150"/>
        <end position="161"/>
    </location>
</feature>
<reference evidence="3" key="1">
    <citation type="submission" date="2020-05" db="EMBL/GenBank/DDBJ databases">
        <title>Phylogenomic resolution of chytrid fungi.</title>
        <authorList>
            <person name="Stajich J.E."/>
            <person name="Amses K."/>
            <person name="Simmons R."/>
            <person name="Seto K."/>
            <person name="Myers J."/>
            <person name="Bonds A."/>
            <person name="Quandt C.A."/>
            <person name="Barry K."/>
            <person name="Liu P."/>
            <person name="Grigoriev I."/>
            <person name="Longcore J.E."/>
            <person name="James T.Y."/>
        </authorList>
    </citation>
    <scope>NUCLEOTIDE SEQUENCE</scope>
    <source>
        <strain evidence="3">JEL0379</strain>
    </source>
</reference>
<dbReference type="AlphaFoldDB" id="A0AAD5XLF5"/>
<feature type="compositionally biased region" description="Basic and acidic residues" evidence="1">
    <location>
        <begin position="303"/>
        <end position="312"/>
    </location>
</feature>
<evidence type="ECO:0000313" key="3">
    <source>
        <dbReference type="EMBL" id="KAJ3175712.1"/>
    </source>
</evidence>
<proteinExistence type="predicted"/>
<feature type="compositionally biased region" description="Basic and acidic residues" evidence="1">
    <location>
        <begin position="286"/>
        <end position="296"/>
    </location>
</feature>
<feature type="compositionally biased region" description="Low complexity" evidence="1">
    <location>
        <begin position="162"/>
        <end position="171"/>
    </location>
</feature>
<keyword evidence="4" id="KW-1185">Reference proteome</keyword>
<protein>
    <submittedName>
        <fullName evidence="3">Uncharacterized protein</fullName>
    </submittedName>
</protein>
<evidence type="ECO:0000256" key="1">
    <source>
        <dbReference type="SAM" id="MobiDB-lite"/>
    </source>
</evidence>
<keyword evidence="2" id="KW-0812">Transmembrane</keyword>
<keyword evidence="2" id="KW-1133">Transmembrane helix</keyword>
<feature type="region of interest" description="Disordered" evidence="1">
    <location>
        <begin position="66"/>
        <end position="89"/>
    </location>
</feature>
<feature type="region of interest" description="Disordered" evidence="1">
    <location>
        <begin position="149"/>
        <end position="171"/>
    </location>
</feature>
<feature type="transmembrane region" description="Helical" evidence="2">
    <location>
        <begin position="250"/>
        <end position="272"/>
    </location>
</feature>
<sequence length="318" mass="33346">MLNSSAASSIINTTDNHGNVTGANTNVTRTAAQRVVPAATPCECATLCGDPTVRCDFWAWTAIGNDDDPADVSNTTASAATPGDNNDNALGFNGNPDSPTDGVAAAPTAPATWPATCFLRTLLHDDETDDVTLVFRSSPDYPLLAPLPTSPAQQLLPSTQDTNTTTTTTTTTVSSPAACADMCETTDECAYSIHESRNSTCKLYRGLARVGWAVGVWDDRVPALPPPPPPPPPMVVVAGGDDGGEDRPPVVMVLVFVAVAVGTVAVVALAAWRLYRWRRAKAHASKAADDDGHDMRLSSLDAGRIKDSDKWPRPAAPP</sequence>
<dbReference type="EMBL" id="JADGJQ010000049">
    <property type="protein sequence ID" value="KAJ3175712.1"/>
    <property type="molecule type" value="Genomic_DNA"/>
</dbReference>
<organism evidence="3 4">
    <name type="scientific">Geranomyces variabilis</name>
    <dbReference type="NCBI Taxonomy" id="109894"/>
    <lineage>
        <taxon>Eukaryota</taxon>
        <taxon>Fungi</taxon>
        <taxon>Fungi incertae sedis</taxon>
        <taxon>Chytridiomycota</taxon>
        <taxon>Chytridiomycota incertae sedis</taxon>
        <taxon>Chytridiomycetes</taxon>
        <taxon>Spizellomycetales</taxon>
        <taxon>Powellomycetaceae</taxon>
        <taxon>Geranomyces</taxon>
    </lineage>
</organism>